<proteinExistence type="predicted"/>
<dbReference type="Proteomes" id="UP000008064">
    <property type="component" value="Unassembled WGS sequence"/>
</dbReference>
<reference evidence="1" key="1">
    <citation type="submission" date="2011-04" db="EMBL/GenBank/DDBJ databases">
        <title>Evolution of plant cell wall degrading machinery underlies the functional diversity of forest fungi.</title>
        <authorList>
            <consortium name="US DOE Joint Genome Institute (JGI-PGF)"/>
            <person name="Eastwood D.C."/>
            <person name="Floudas D."/>
            <person name="Binder M."/>
            <person name="Majcherczyk A."/>
            <person name="Schneider P."/>
            <person name="Aerts A."/>
            <person name="Asiegbu F.O."/>
            <person name="Baker S.E."/>
            <person name="Barry K."/>
            <person name="Bendiksby M."/>
            <person name="Blumentritt M."/>
            <person name="Coutinho P.M."/>
            <person name="Cullen D."/>
            <person name="Cullen D."/>
            <person name="Gathman A."/>
            <person name="Goodell B."/>
            <person name="Henrissat B."/>
            <person name="Ihrmark K."/>
            <person name="Kauserud H."/>
            <person name="Kohler A."/>
            <person name="LaButti K."/>
            <person name="Lapidus A."/>
            <person name="Lavin J.L."/>
            <person name="Lee Y.-H."/>
            <person name="Lindquist E."/>
            <person name="Lilly W."/>
            <person name="Lucas S."/>
            <person name="Morin E."/>
            <person name="Murat C."/>
            <person name="Oguiza J.A."/>
            <person name="Park J."/>
            <person name="Pisabarro A.G."/>
            <person name="Riley R."/>
            <person name="Rosling A."/>
            <person name="Salamov A."/>
            <person name="Schmidt O."/>
            <person name="Schmutz J."/>
            <person name="Skrede I."/>
            <person name="Stenlid J."/>
            <person name="Wiebenga A."/>
            <person name="Xie X."/>
            <person name="Kues U."/>
            <person name="Hibbett D.S."/>
            <person name="Hoffmeister D."/>
            <person name="Hogberg N."/>
            <person name="Martin F."/>
            <person name="Grigoriev I.V."/>
            <person name="Watkinson S.C."/>
        </authorList>
    </citation>
    <scope>NUCLEOTIDE SEQUENCE</scope>
    <source>
        <strain evidence="1">S7.9</strain>
    </source>
</reference>
<accession>F8NEF9</accession>
<dbReference type="HOGENOM" id="CLU_202221_0_0_1"/>
<evidence type="ECO:0000313" key="1">
    <source>
        <dbReference type="EMBL" id="EGO30593.1"/>
    </source>
</evidence>
<feature type="non-terminal residue" evidence="1">
    <location>
        <position position="1"/>
    </location>
</feature>
<dbReference type="RefSeq" id="XP_007312477.1">
    <property type="nucleotide sequence ID" value="XM_007312415.1"/>
</dbReference>
<sequence>FQDNKSVQEYLYELTELWNIIGDVDERQRVIRFWTGLNAELQQGLWIKELNPEVSGFDEVQAAAELLEIARSAGSKGRSNQPKPGVSAD</sequence>
<evidence type="ECO:0008006" key="2">
    <source>
        <dbReference type="Google" id="ProtNLM"/>
    </source>
</evidence>
<organism>
    <name type="scientific">Serpula lacrymans var. lacrymans (strain S7.9)</name>
    <name type="common">Dry rot fungus</name>
    <dbReference type="NCBI Taxonomy" id="578457"/>
    <lineage>
        <taxon>Eukaryota</taxon>
        <taxon>Fungi</taxon>
        <taxon>Dikarya</taxon>
        <taxon>Basidiomycota</taxon>
        <taxon>Agaricomycotina</taxon>
        <taxon>Agaricomycetes</taxon>
        <taxon>Agaricomycetidae</taxon>
        <taxon>Boletales</taxon>
        <taxon>Coniophorineae</taxon>
        <taxon>Serpulaceae</taxon>
        <taxon>Serpula</taxon>
    </lineage>
</organism>
<name>F8NEF9_SERL9</name>
<protein>
    <recommendedName>
        <fullName evidence="2">Retrotransposon gag domain-containing protein</fullName>
    </recommendedName>
</protein>
<dbReference type="GeneID" id="18817096"/>
<dbReference type="KEGG" id="sla:SERLADRAFT_454893"/>
<dbReference type="AlphaFoldDB" id="F8NEF9"/>
<dbReference type="EMBL" id="GL945428">
    <property type="protein sequence ID" value="EGO30593.1"/>
    <property type="molecule type" value="Genomic_DNA"/>
</dbReference>
<gene>
    <name evidence="1" type="ORF">SERLADRAFT_454893</name>
</gene>
<dbReference type="OrthoDB" id="3267748at2759"/>